<dbReference type="EMBL" id="JAACJK010000224">
    <property type="protein sequence ID" value="KAF5313516.1"/>
    <property type="molecule type" value="Genomic_DNA"/>
</dbReference>
<evidence type="ECO:0000259" key="2">
    <source>
        <dbReference type="Pfam" id="PF09924"/>
    </source>
</evidence>
<protein>
    <recommendedName>
        <fullName evidence="2">Phosphatidylglycerol lysyltransferase C-terminal domain-containing protein</fullName>
    </recommendedName>
</protein>
<feature type="domain" description="Phosphatidylglycerol lysyltransferase C-terminal" evidence="2">
    <location>
        <begin position="57"/>
        <end position="265"/>
    </location>
</feature>
<feature type="compositionally biased region" description="Polar residues" evidence="1">
    <location>
        <begin position="305"/>
        <end position="319"/>
    </location>
</feature>
<reference evidence="3 4" key="1">
    <citation type="journal article" date="2020" name="ISME J.">
        <title>Uncovering the hidden diversity of litter-decomposition mechanisms in mushroom-forming fungi.</title>
        <authorList>
            <person name="Floudas D."/>
            <person name="Bentzer J."/>
            <person name="Ahren D."/>
            <person name="Johansson T."/>
            <person name="Persson P."/>
            <person name="Tunlid A."/>
        </authorList>
    </citation>
    <scope>NUCLEOTIDE SEQUENCE [LARGE SCALE GENOMIC DNA]</scope>
    <source>
        <strain evidence="3 4">CBS 175.51</strain>
    </source>
</reference>
<organism evidence="3 4">
    <name type="scientific">Ephemerocybe angulata</name>
    <dbReference type="NCBI Taxonomy" id="980116"/>
    <lineage>
        <taxon>Eukaryota</taxon>
        <taxon>Fungi</taxon>
        <taxon>Dikarya</taxon>
        <taxon>Basidiomycota</taxon>
        <taxon>Agaricomycotina</taxon>
        <taxon>Agaricomycetes</taxon>
        <taxon>Agaricomycetidae</taxon>
        <taxon>Agaricales</taxon>
        <taxon>Agaricineae</taxon>
        <taxon>Psathyrellaceae</taxon>
        <taxon>Ephemerocybe</taxon>
    </lineage>
</organism>
<comment type="caution">
    <text evidence="3">The sequence shown here is derived from an EMBL/GenBank/DDBJ whole genome shotgun (WGS) entry which is preliminary data.</text>
</comment>
<dbReference type="AlphaFoldDB" id="A0A8H5AZJ4"/>
<evidence type="ECO:0000256" key="1">
    <source>
        <dbReference type="SAM" id="MobiDB-lite"/>
    </source>
</evidence>
<evidence type="ECO:0000313" key="3">
    <source>
        <dbReference type="EMBL" id="KAF5313516.1"/>
    </source>
</evidence>
<accession>A0A8H5AZJ4</accession>
<proteinExistence type="predicted"/>
<dbReference type="Pfam" id="PF09924">
    <property type="entry name" value="LPG_synthase_C"/>
    <property type="match status" value="1"/>
</dbReference>
<dbReference type="InterPro" id="IPR024320">
    <property type="entry name" value="LPG_synthase_C"/>
</dbReference>
<dbReference type="Proteomes" id="UP000541558">
    <property type="component" value="Unassembled WGS sequence"/>
</dbReference>
<evidence type="ECO:0000313" key="4">
    <source>
        <dbReference type="Proteomes" id="UP000541558"/>
    </source>
</evidence>
<gene>
    <name evidence="3" type="ORF">D9611_008501</name>
</gene>
<feature type="region of interest" description="Disordered" evidence="1">
    <location>
        <begin position="285"/>
        <end position="328"/>
    </location>
</feature>
<dbReference type="OrthoDB" id="372395at2759"/>
<sequence length="414" mass="45569">MTASTLNDNFDKSTIADLVAKYGSSSTTAWLEFARYHIWVGEPIPESEFPPVQGYMTSDGWIFAWGNPLVSSPAALGPTARAFVKFAEQNGLHPVFACVDRDMEEVLGEELGWRTVSCIYEDYVDPAHLLELTSPDAKGHEGQHVVKDLKKNLMRAEKYHVEIAEVKNTEWTTEDKRAVEKGIEEWKASRNGIQIASTTLQPWLDQEHRRYWLARVEGKIVGILILTPVQSNTWQIKNAVSFPDAPKGTSEALIFNSLKTLHEEHTSGSIPTASTPVNGVSAPASISSTVVEPPTSPPASGMFSPVSTSDVSGISTPTRMDSPDANSALDDENRVAVTFGISASPELHPVHNLGGWKVKALSKTYKHVASSAKLINRGEFRRKFDSDHKPMYVCYPEDGFGLDGVNTLFKLLKK</sequence>
<keyword evidence="4" id="KW-1185">Reference proteome</keyword>
<name>A0A8H5AZJ4_9AGAR</name>